<feature type="transmembrane region" description="Helical" evidence="6">
    <location>
        <begin position="405"/>
        <end position="430"/>
    </location>
</feature>
<keyword evidence="9" id="KW-1185">Reference proteome</keyword>
<comment type="subcellular location">
    <subcellularLocation>
        <location evidence="1">Cell membrane</location>
        <topology evidence="1">Multi-pass membrane protein</topology>
    </subcellularLocation>
</comment>
<feature type="transmembrane region" description="Helical" evidence="6">
    <location>
        <begin position="20"/>
        <end position="39"/>
    </location>
</feature>
<evidence type="ECO:0000256" key="3">
    <source>
        <dbReference type="ARBA" id="ARBA00022692"/>
    </source>
</evidence>
<evidence type="ECO:0000259" key="7">
    <source>
        <dbReference type="Pfam" id="PF02687"/>
    </source>
</evidence>
<feature type="transmembrane region" description="Helical" evidence="6">
    <location>
        <begin position="382"/>
        <end position="399"/>
    </location>
</feature>
<dbReference type="InterPro" id="IPR038766">
    <property type="entry name" value="Membrane_comp_ABC_pdt"/>
</dbReference>
<keyword evidence="5 6" id="KW-0472">Membrane</keyword>
<dbReference type="Proteomes" id="UP000182471">
    <property type="component" value="Unassembled WGS sequence"/>
</dbReference>
<dbReference type="Pfam" id="PF02687">
    <property type="entry name" value="FtsX"/>
    <property type="match status" value="2"/>
</dbReference>
<name>A0A1H9PGX7_9FIRM</name>
<reference evidence="9" key="1">
    <citation type="submission" date="2016-10" db="EMBL/GenBank/DDBJ databases">
        <authorList>
            <person name="Varghese N."/>
            <person name="Submissions S."/>
        </authorList>
    </citation>
    <scope>NUCLEOTIDE SEQUENCE [LARGE SCALE GENOMIC DNA]</scope>
    <source>
        <strain evidence="9">S1b</strain>
    </source>
</reference>
<dbReference type="InterPro" id="IPR003838">
    <property type="entry name" value="ABC3_permease_C"/>
</dbReference>
<keyword evidence="8" id="KW-0449">Lipoprotein</keyword>
<dbReference type="PANTHER" id="PTHR30287">
    <property type="entry name" value="MEMBRANE COMPONENT OF PREDICTED ABC SUPERFAMILY METABOLITE UPTAKE TRANSPORTER"/>
    <property type="match status" value="1"/>
</dbReference>
<feature type="transmembrane region" description="Helical" evidence="6">
    <location>
        <begin position="690"/>
        <end position="710"/>
    </location>
</feature>
<feature type="transmembrane region" description="Helical" evidence="6">
    <location>
        <begin position="730"/>
        <end position="754"/>
    </location>
</feature>
<keyword evidence="2" id="KW-1003">Cell membrane</keyword>
<organism evidence="8 9">
    <name type="scientific">Lachnobacterium bovis</name>
    <dbReference type="NCBI Taxonomy" id="140626"/>
    <lineage>
        <taxon>Bacteria</taxon>
        <taxon>Bacillati</taxon>
        <taxon>Bacillota</taxon>
        <taxon>Clostridia</taxon>
        <taxon>Lachnospirales</taxon>
        <taxon>Lachnospiraceae</taxon>
        <taxon>Lachnobacterium</taxon>
    </lineage>
</organism>
<feature type="transmembrane region" description="Helical" evidence="6">
    <location>
        <begin position="245"/>
        <end position="272"/>
    </location>
</feature>
<evidence type="ECO:0000256" key="1">
    <source>
        <dbReference type="ARBA" id="ARBA00004651"/>
    </source>
</evidence>
<proteinExistence type="predicted"/>
<dbReference type="PANTHER" id="PTHR30287:SF2">
    <property type="entry name" value="BLL1001 PROTEIN"/>
    <property type="match status" value="1"/>
</dbReference>
<dbReference type="EMBL" id="FOGW01000004">
    <property type="protein sequence ID" value="SER47418.1"/>
    <property type="molecule type" value="Genomic_DNA"/>
</dbReference>
<keyword evidence="4 6" id="KW-1133">Transmembrane helix</keyword>
<feature type="domain" description="ABC3 transporter permease C-terminal" evidence="7">
    <location>
        <begin position="256"/>
        <end position="355"/>
    </location>
</feature>
<evidence type="ECO:0000313" key="8">
    <source>
        <dbReference type="EMBL" id="SER47418.1"/>
    </source>
</evidence>
<feature type="transmembrane region" description="Helical" evidence="6">
    <location>
        <begin position="335"/>
        <end position="354"/>
    </location>
</feature>
<dbReference type="RefSeq" id="WP_074730319.1">
    <property type="nucleotide sequence ID" value="NZ_FOGW01000004.1"/>
</dbReference>
<evidence type="ECO:0000256" key="5">
    <source>
        <dbReference type="ARBA" id="ARBA00023136"/>
    </source>
</evidence>
<sequence>MKWLKLYREYNLKQLKNSFLIHVCIMISILLAVATAISIPKVTNSITTSYENKATKINGGDITIQTSSDNQKLHDFLNSHNNEITHYTIGKAQNGSIKSSKNKTQSFYTDIITVSNNKSENVLHQNGNKLKVNEVIVSSYLASKLNLSKGDTIKLLDKEKKVVQIEKLPYGSSSQGKQLGYIKANIELTNPYAYIFYIDLKQPKKTDKFLSTLKKSLRKELSNDTTYSTTKDVIKENNNKQETSLVIVSLANTTCFIFTLFTTLSCAYMLLAKRKKDYAIMQLYGVKKSSIKNAFFFEMLFLIIIACVLGGIFSAPLENMLLAINGLGQTKTSSIFSMITVVGIAFFAFIYAVYIRILTVSIDKTNPYNVIKDIPNKKTVPFIRYTFFTLITLFAYSIYVGTASVFVSSMILIIALLIFFITCFILIKLICNLKFINKTTLYTLKKVSKRATTYSLVILSFVFMNIFLMLGYNLPKELSKSFNLTLKNDLPFNYMAMVKNTDTTEQNSLEKQIKKYSKIYIKNGLRCTAKNGKVNSDITAGFVEKDDYYYKYKIKKGKNITSISSNEIIISDEFAKNNKIKLNDEVTINTFSQTQYKLKVSGIYVCQKINPNLILFNGSFDSFKVKFNLEKNLNDNSSSQDSMTDYYQYLINKKSIASIKSSENTLFIGVNNIVDAMLGVLDGYVKMLKILGLICIFVAIIFSINVFIIFTKSDEKEQIIIRAIGIKKDFLQKTSLIETIIEIFLSIIIANIIYCFINKMLSKMLFNASGIYNFMNTLEILILTTIIALITYVIKLHFINTRSNNFDRLREDA</sequence>
<feature type="transmembrane region" description="Helical" evidence="6">
    <location>
        <begin position="293"/>
        <end position="315"/>
    </location>
</feature>
<dbReference type="AlphaFoldDB" id="A0A1H9PGX7"/>
<feature type="transmembrane region" description="Helical" evidence="6">
    <location>
        <begin position="451"/>
        <end position="472"/>
    </location>
</feature>
<evidence type="ECO:0000256" key="4">
    <source>
        <dbReference type="ARBA" id="ARBA00022989"/>
    </source>
</evidence>
<keyword evidence="3 6" id="KW-0812">Transmembrane</keyword>
<dbReference type="GO" id="GO:0005886">
    <property type="term" value="C:plasma membrane"/>
    <property type="evidence" value="ECO:0007669"/>
    <property type="project" value="UniProtKB-SubCell"/>
</dbReference>
<feature type="transmembrane region" description="Helical" evidence="6">
    <location>
        <begin position="774"/>
        <end position="794"/>
    </location>
</feature>
<evidence type="ECO:0000256" key="2">
    <source>
        <dbReference type="ARBA" id="ARBA00022475"/>
    </source>
</evidence>
<protein>
    <submittedName>
        <fullName evidence="8">ABC-type transport system, involved in lipoprotein release, permease component</fullName>
    </submittedName>
</protein>
<feature type="domain" description="ABC3 transporter permease C-terminal" evidence="7">
    <location>
        <begin position="690"/>
        <end position="794"/>
    </location>
</feature>
<gene>
    <name evidence="8" type="ORF">SAMN02910429_00260</name>
</gene>
<evidence type="ECO:0000313" key="9">
    <source>
        <dbReference type="Proteomes" id="UP000182471"/>
    </source>
</evidence>
<accession>A0A1H9PGX7</accession>
<evidence type="ECO:0000256" key="6">
    <source>
        <dbReference type="SAM" id="Phobius"/>
    </source>
</evidence>